<evidence type="ECO:0000313" key="1">
    <source>
        <dbReference type="EMBL" id="UQF77962.1"/>
    </source>
</evidence>
<dbReference type="AlphaFoldDB" id="A0A9E7APE8"/>
<gene>
    <name evidence="1" type="ORF">M3I19_06725</name>
</gene>
<sequence length="476" mass="55078">MYVKNLTDLAGWFLATTNSWSGHFVELHDFCDYIDNNVSLFDTPFDIPHYQIPGVLEKFACLFNSEIREQENACNYQKILDSYGIDITDDAELLSSINELVLNKECIYAIITKCVTEDPKGVGLLYTAAESSLLDRCLFKLDHIKKMFRPNYDFGRRKKKTTPSTEGDYWDFVETNKLPEWIWCLVGNIIDEHPFGEDHTVVHGTRHFSPGTKVYCLPVQWGDGYEKIAVLGKHRGSRGLIRIVMSRELIHNFRCQKVFSPYVIKRMYTRSNHGMNFKGWGQSEAEHETILSLLPWLNTTPEEEKQRTLLLTSSQLSFLIHVGDTLNQKIRLRIERHSRRDDCCGAGWYGFYRIGEKQEQSIGLLDWYGYWPDDVSYEECRSNYKPSCELLGGFLDAGILNWENTYESIPTNGRPPFTWEFEAVLEHGFLSNAGHNAYPENFPSVMRLLTAWGFPKIWNSTSNAPDAFLDLMREQK</sequence>
<dbReference type="EMBL" id="CP097092">
    <property type="protein sequence ID" value="UQF77962.1"/>
    <property type="molecule type" value="Genomic_DNA"/>
</dbReference>
<protein>
    <submittedName>
        <fullName evidence="1">Uncharacterized protein</fullName>
    </submittedName>
</protein>
<accession>A0A9E7APE8</accession>
<organism evidence="1 2">
    <name type="scientific">Lancefieldella parvula</name>
    <dbReference type="NCBI Taxonomy" id="1382"/>
    <lineage>
        <taxon>Bacteria</taxon>
        <taxon>Bacillati</taxon>
        <taxon>Actinomycetota</taxon>
        <taxon>Coriobacteriia</taxon>
        <taxon>Coriobacteriales</taxon>
        <taxon>Atopobiaceae</taxon>
        <taxon>Lancefieldella</taxon>
    </lineage>
</organism>
<reference evidence="1" key="1">
    <citation type="submission" date="2022-05" db="EMBL/GenBank/DDBJ databases">
        <title>Using nanopore sequencing to obtain complete genomes from saliva samples.</title>
        <authorList>
            <person name="Baker J.L."/>
        </authorList>
    </citation>
    <scope>NUCLEOTIDE SEQUENCE</scope>
    <source>
        <strain evidence="1">JCVI-JB-Lp32</strain>
    </source>
</reference>
<dbReference type="Proteomes" id="UP000831562">
    <property type="component" value="Chromosome"/>
</dbReference>
<proteinExistence type="predicted"/>
<evidence type="ECO:0000313" key="2">
    <source>
        <dbReference type="Proteomes" id="UP000831562"/>
    </source>
</evidence>
<name>A0A9E7APE8_9ACTN</name>